<keyword evidence="5 10" id="KW-0256">Endoplasmic reticulum</keyword>
<evidence type="ECO:0000313" key="12">
    <source>
        <dbReference type="EMBL" id="RYO75985.1"/>
    </source>
</evidence>
<evidence type="ECO:0000256" key="9">
    <source>
        <dbReference type="ARBA" id="ARBA00023136"/>
    </source>
</evidence>
<dbReference type="Proteomes" id="UP000294003">
    <property type="component" value="Unassembled WGS sequence"/>
</dbReference>
<evidence type="ECO:0000256" key="4">
    <source>
        <dbReference type="ARBA" id="ARBA00022737"/>
    </source>
</evidence>
<accession>A0ABY0GSN3</accession>
<keyword evidence="9 10" id="KW-0472">Membrane</keyword>
<name>A0ABY0GSN3_9PEZI</name>
<dbReference type="InterPro" id="IPR015943">
    <property type="entry name" value="WD40/YVTN_repeat-like_dom_sf"/>
</dbReference>
<gene>
    <name evidence="12" type="ORF">DL762_009868</name>
</gene>
<keyword evidence="4 10" id="KW-0677">Repeat</keyword>
<dbReference type="PANTHER" id="PTHR23284">
    <property type="entry name" value="PROLACTIN REGULATORY ELEMENT BINDING PROTEIN"/>
    <property type="match status" value="1"/>
</dbReference>
<dbReference type="PANTHER" id="PTHR23284:SF0">
    <property type="entry name" value="PROLACTIN REGULATORY ELEMENT-BINDING PROTEIN"/>
    <property type="match status" value="1"/>
</dbReference>
<feature type="compositionally biased region" description="Acidic residues" evidence="11">
    <location>
        <begin position="500"/>
        <end position="510"/>
    </location>
</feature>
<evidence type="ECO:0000313" key="13">
    <source>
        <dbReference type="Proteomes" id="UP000294003"/>
    </source>
</evidence>
<keyword evidence="1 10" id="KW-0813">Transport</keyword>
<dbReference type="EMBL" id="QJNS01000647">
    <property type="protein sequence ID" value="RYO75985.1"/>
    <property type="molecule type" value="Genomic_DNA"/>
</dbReference>
<comment type="function">
    <text evidence="10">Guanine nucleotide-exchange factor (GEF) required for the formation or budding of transport vesicles from the ER.</text>
</comment>
<evidence type="ECO:0000256" key="10">
    <source>
        <dbReference type="RuleBase" id="RU369019"/>
    </source>
</evidence>
<evidence type="ECO:0000256" key="8">
    <source>
        <dbReference type="ARBA" id="ARBA00022989"/>
    </source>
</evidence>
<dbReference type="InterPro" id="IPR045260">
    <property type="entry name" value="Sec12-like"/>
</dbReference>
<evidence type="ECO:0000256" key="11">
    <source>
        <dbReference type="SAM" id="MobiDB-lite"/>
    </source>
</evidence>
<reference evidence="12 13" key="1">
    <citation type="submission" date="2018-06" db="EMBL/GenBank/DDBJ databases">
        <title>Complete Genomes of Monosporascus.</title>
        <authorList>
            <person name="Robinson A.J."/>
            <person name="Natvig D.O."/>
        </authorList>
    </citation>
    <scope>NUCLEOTIDE SEQUENCE [LARGE SCALE GENOMIC DNA]</scope>
    <source>
        <strain evidence="12 13">CBS 609.92</strain>
    </source>
</reference>
<keyword evidence="3 10" id="KW-0812">Transmembrane</keyword>
<keyword evidence="6" id="KW-0931">ER-Golgi transport</keyword>
<keyword evidence="2 10" id="KW-0853">WD repeat</keyword>
<protein>
    <recommendedName>
        <fullName evidence="10">Guanine nucleotide-exchange factor SEC12</fullName>
    </recommendedName>
</protein>
<comment type="subcellular location">
    <subcellularLocation>
        <location evidence="10">Endoplasmic reticulum membrane</location>
        <topology evidence="10">Single-pass type II membrane protein</topology>
    </subcellularLocation>
    <subcellularLocation>
        <location evidence="10">Golgi apparatus membrane</location>
        <topology evidence="10">Single-pass type II membrane protein</topology>
    </subcellularLocation>
</comment>
<feature type="region of interest" description="Disordered" evidence="11">
    <location>
        <begin position="494"/>
        <end position="519"/>
    </location>
</feature>
<organism evidence="12 13">
    <name type="scientific">Monosporascus cannonballus</name>
    <dbReference type="NCBI Taxonomy" id="155416"/>
    <lineage>
        <taxon>Eukaryota</taxon>
        <taxon>Fungi</taxon>
        <taxon>Dikarya</taxon>
        <taxon>Ascomycota</taxon>
        <taxon>Pezizomycotina</taxon>
        <taxon>Sordariomycetes</taxon>
        <taxon>Xylariomycetidae</taxon>
        <taxon>Xylariales</taxon>
        <taxon>Xylariales incertae sedis</taxon>
        <taxon>Monosporascus</taxon>
    </lineage>
</organism>
<evidence type="ECO:0000256" key="2">
    <source>
        <dbReference type="ARBA" id="ARBA00022574"/>
    </source>
</evidence>
<evidence type="ECO:0000256" key="1">
    <source>
        <dbReference type="ARBA" id="ARBA00022448"/>
    </source>
</evidence>
<comment type="similarity">
    <text evidence="10">Belongs to the WD repeat SEC12 family.</text>
</comment>
<keyword evidence="8 10" id="KW-1133">Transmembrane helix</keyword>
<proteinExistence type="inferred from homology"/>
<keyword evidence="7 10" id="KW-0653">Protein transport</keyword>
<feature type="transmembrane region" description="Helical" evidence="10">
    <location>
        <begin position="446"/>
        <end position="467"/>
    </location>
</feature>
<sequence>MAKEILSTRIALSYPLYVCDWVDANQLVVGGGGGSGRNGVGNKITLLDASNPTELSQAAELELRSDEDNPTSLAVGPRRDGMTAVFAGINSSLDDIKKGRNRNFRVFGIKTAAAAAAKTSGEKSAPPDLVELKRESLFMHKDGDTYQRLLRLSPPFEGHAQIGAAATGFSREPQIALFDVPVSGAAASWKHRGWLDIPKEAMDLDVCQKTEDTYQLAYCDDHDIFTVDVSKEEISEPRCVYSLRPEEGSTAKPAFRSLRYLTPGFLVTVVNKPGSGGVALQGYRLPSKDQETARLAIQKSLPKSVSKATGLAVRNLSPPSSPTDKQDEAQFVIAVAGNDSSISLFTMEHTSALDVDLLANLAPLQTIKSAHASNITGLSFSVPPSTSSKPVELSVKLASVAVGFTTVVHSIPLKKCLDKSTSAPKGGPSKPSRYVVAIKSKGESPIALITVMTIVVLIMALIGQSFMEAKSITKPILGVKDYLPASWTVPLRKPGPVADSDPEPVPDVELDPSANSKSKTIGDLLGEVKPEDGAQNVVIKHDETGAVGPDGLPGLHIGVHDEEVHGPATSWDDLGPKERDLWKQRLKKTGHWAEDMGETIFKGVLFGEIGGAIGNIIGEAL</sequence>
<evidence type="ECO:0000256" key="7">
    <source>
        <dbReference type="ARBA" id="ARBA00022927"/>
    </source>
</evidence>
<dbReference type="Gene3D" id="2.130.10.10">
    <property type="entry name" value="YVTN repeat-like/Quinoprotein amine dehydrogenase"/>
    <property type="match status" value="1"/>
</dbReference>
<evidence type="ECO:0000256" key="3">
    <source>
        <dbReference type="ARBA" id="ARBA00022692"/>
    </source>
</evidence>
<keyword evidence="13" id="KW-1185">Reference proteome</keyword>
<evidence type="ECO:0000256" key="5">
    <source>
        <dbReference type="ARBA" id="ARBA00022824"/>
    </source>
</evidence>
<comment type="caution">
    <text evidence="12">The sequence shown here is derived from an EMBL/GenBank/DDBJ whole genome shotgun (WGS) entry which is preliminary data.</text>
</comment>
<evidence type="ECO:0000256" key="6">
    <source>
        <dbReference type="ARBA" id="ARBA00022892"/>
    </source>
</evidence>